<feature type="compositionally biased region" description="Polar residues" evidence="1">
    <location>
        <begin position="130"/>
        <end position="159"/>
    </location>
</feature>
<evidence type="ECO:0000313" key="3">
    <source>
        <dbReference type="Proteomes" id="UP000499080"/>
    </source>
</evidence>
<comment type="caution">
    <text evidence="2">The sequence shown here is derived from an EMBL/GenBank/DDBJ whole genome shotgun (WGS) entry which is preliminary data.</text>
</comment>
<dbReference type="Proteomes" id="UP000499080">
    <property type="component" value="Unassembled WGS sequence"/>
</dbReference>
<gene>
    <name evidence="2" type="ORF">AVEN_40614_1</name>
</gene>
<accession>A0A4Y2JCB9</accession>
<feature type="compositionally biased region" description="Pro residues" evidence="1">
    <location>
        <begin position="44"/>
        <end position="63"/>
    </location>
</feature>
<dbReference type="EMBL" id="BGPR01003355">
    <property type="protein sequence ID" value="GBM87038.1"/>
    <property type="molecule type" value="Genomic_DNA"/>
</dbReference>
<feature type="region of interest" description="Disordered" evidence="1">
    <location>
        <begin position="35"/>
        <end position="171"/>
    </location>
</feature>
<proteinExistence type="predicted"/>
<evidence type="ECO:0000256" key="1">
    <source>
        <dbReference type="SAM" id="MobiDB-lite"/>
    </source>
</evidence>
<sequence length="171" mass="18574">MPDLNQRQQVQHQLQHQECSDFRITAIHENQVLNASWSSNTPAPGLPGPKPTPAGPAPTPAPGKPGSQPTPAGPAPTPNQECLDFNQHQENRFSTKPAGQATTPAPGLPGPKQHLRSSTDSSPRMPGSRPTPQVQTTPAQNAWTSSQHQENQVLSQRQLVKQRHPHQDSWT</sequence>
<name>A0A4Y2JCB9_ARAVE</name>
<keyword evidence="3" id="KW-1185">Reference proteome</keyword>
<dbReference type="PRINTS" id="PR01217">
    <property type="entry name" value="PRICHEXTENSN"/>
</dbReference>
<organism evidence="2 3">
    <name type="scientific">Araneus ventricosus</name>
    <name type="common">Orbweaver spider</name>
    <name type="synonym">Epeira ventricosa</name>
    <dbReference type="NCBI Taxonomy" id="182803"/>
    <lineage>
        <taxon>Eukaryota</taxon>
        <taxon>Metazoa</taxon>
        <taxon>Ecdysozoa</taxon>
        <taxon>Arthropoda</taxon>
        <taxon>Chelicerata</taxon>
        <taxon>Arachnida</taxon>
        <taxon>Araneae</taxon>
        <taxon>Araneomorphae</taxon>
        <taxon>Entelegynae</taxon>
        <taxon>Araneoidea</taxon>
        <taxon>Araneidae</taxon>
        <taxon>Araneus</taxon>
    </lineage>
</organism>
<protein>
    <submittedName>
        <fullName evidence="2">Uncharacterized protein</fullName>
    </submittedName>
</protein>
<reference evidence="2 3" key="1">
    <citation type="journal article" date="2019" name="Sci. Rep.">
        <title>Orb-weaving spider Araneus ventricosus genome elucidates the spidroin gene catalogue.</title>
        <authorList>
            <person name="Kono N."/>
            <person name="Nakamura H."/>
            <person name="Ohtoshi R."/>
            <person name="Moran D.A.P."/>
            <person name="Shinohara A."/>
            <person name="Yoshida Y."/>
            <person name="Fujiwara M."/>
            <person name="Mori M."/>
            <person name="Tomita M."/>
            <person name="Arakawa K."/>
        </authorList>
    </citation>
    <scope>NUCLEOTIDE SEQUENCE [LARGE SCALE GENOMIC DNA]</scope>
</reference>
<evidence type="ECO:0000313" key="2">
    <source>
        <dbReference type="EMBL" id="GBM87038.1"/>
    </source>
</evidence>
<dbReference type="AlphaFoldDB" id="A0A4Y2JCB9"/>